<gene>
    <name evidence="5" type="ORF">X474_14100</name>
</gene>
<feature type="domain" description="B12-binding N-terminal" evidence="4">
    <location>
        <begin position="1"/>
        <end position="81"/>
    </location>
</feature>
<evidence type="ECO:0000259" key="4">
    <source>
        <dbReference type="PROSITE" id="PS51337"/>
    </source>
</evidence>
<dbReference type="Pfam" id="PF02607">
    <property type="entry name" value="B12-binding_2"/>
    <property type="match status" value="1"/>
</dbReference>
<keyword evidence="6" id="KW-1185">Reference proteome</keyword>
<keyword evidence="1" id="KW-0479">Metal-binding</keyword>
<dbReference type="Proteomes" id="UP000032233">
    <property type="component" value="Unassembled WGS sequence"/>
</dbReference>
<accession>A0A0D2J5E5</accession>
<dbReference type="PROSITE" id="PS51337">
    <property type="entry name" value="B12_BINDING_NTER"/>
    <property type="match status" value="1"/>
</dbReference>
<evidence type="ECO:0000259" key="3">
    <source>
        <dbReference type="PROSITE" id="PS51332"/>
    </source>
</evidence>
<evidence type="ECO:0000313" key="5">
    <source>
        <dbReference type="EMBL" id="KIX13344.1"/>
    </source>
</evidence>
<dbReference type="PANTHER" id="PTHR45833">
    <property type="entry name" value="METHIONINE SYNTHASE"/>
    <property type="match status" value="1"/>
</dbReference>
<dbReference type="GO" id="GO:0008705">
    <property type="term" value="F:methionine synthase activity"/>
    <property type="evidence" value="ECO:0007669"/>
    <property type="project" value="TreeGrafter"/>
</dbReference>
<dbReference type="Gene3D" id="1.10.1240.10">
    <property type="entry name" value="Methionine synthase domain"/>
    <property type="match status" value="1"/>
</dbReference>
<dbReference type="STRING" id="1429043.X474_14100"/>
<dbReference type="InterPro" id="IPR036724">
    <property type="entry name" value="Cobalamin-bd_sf"/>
</dbReference>
<comment type="caution">
    <text evidence="5">The sequence shown here is derived from an EMBL/GenBank/DDBJ whole genome shotgun (WGS) entry which is preliminary data.</text>
</comment>
<evidence type="ECO:0000313" key="6">
    <source>
        <dbReference type="Proteomes" id="UP000032233"/>
    </source>
</evidence>
<reference evidence="5 6" key="1">
    <citation type="submission" date="2013-11" db="EMBL/GenBank/DDBJ databases">
        <title>Metagenomic analysis of a methanogenic consortium involved in long chain n-alkane degradation.</title>
        <authorList>
            <person name="Davidova I.A."/>
            <person name="Callaghan A.V."/>
            <person name="Wawrik B."/>
            <person name="Pruitt S."/>
            <person name="Marks C."/>
            <person name="Duncan K.E."/>
            <person name="Suflita J.M."/>
        </authorList>
    </citation>
    <scope>NUCLEOTIDE SEQUENCE [LARGE SCALE GENOMIC DNA]</scope>
    <source>
        <strain evidence="5 6">SPR</strain>
    </source>
</reference>
<dbReference type="GO" id="GO:0046872">
    <property type="term" value="F:metal ion binding"/>
    <property type="evidence" value="ECO:0007669"/>
    <property type="project" value="UniProtKB-KW"/>
</dbReference>
<dbReference type="PANTHER" id="PTHR45833:SF1">
    <property type="entry name" value="METHIONINE SYNTHASE"/>
    <property type="match status" value="1"/>
</dbReference>
<dbReference type="GO" id="GO:0031419">
    <property type="term" value="F:cobalamin binding"/>
    <property type="evidence" value="ECO:0007669"/>
    <property type="project" value="InterPro"/>
</dbReference>
<protein>
    <submittedName>
        <fullName evidence="5">Cobalamin-binding protein</fullName>
    </submittedName>
</protein>
<dbReference type="AlphaFoldDB" id="A0A0D2J5E5"/>
<dbReference type="GO" id="GO:0050667">
    <property type="term" value="P:homocysteine metabolic process"/>
    <property type="evidence" value="ECO:0007669"/>
    <property type="project" value="TreeGrafter"/>
</dbReference>
<organism evidence="5 6">
    <name type="scientific">Dethiosulfatarculus sandiegensis</name>
    <dbReference type="NCBI Taxonomy" id="1429043"/>
    <lineage>
        <taxon>Bacteria</taxon>
        <taxon>Pseudomonadati</taxon>
        <taxon>Thermodesulfobacteriota</taxon>
        <taxon>Desulfarculia</taxon>
        <taxon>Desulfarculales</taxon>
        <taxon>Desulfarculaceae</taxon>
        <taxon>Dethiosulfatarculus</taxon>
    </lineage>
</organism>
<dbReference type="InterPro" id="IPR003759">
    <property type="entry name" value="Cbl-bd_cap"/>
</dbReference>
<evidence type="ECO:0000256" key="2">
    <source>
        <dbReference type="ARBA" id="ARBA00023285"/>
    </source>
</evidence>
<dbReference type="Pfam" id="PF02310">
    <property type="entry name" value="B12-binding"/>
    <property type="match status" value="1"/>
</dbReference>
<dbReference type="SUPFAM" id="SSF47644">
    <property type="entry name" value="Methionine synthase domain"/>
    <property type="match status" value="1"/>
</dbReference>
<dbReference type="InterPro" id="IPR006158">
    <property type="entry name" value="Cobalamin-bd"/>
</dbReference>
<dbReference type="GO" id="GO:0046653">
    <property type="term" value="P:tetrahydrofolate metabolic process"/>
    <property type="evidence" value="ECO:0007669"/>
    <property type="project" value="TreeGrafter"/>
</dbReference>
<dbReference type="SUPFAM" id="SSF52242">
    <property type="entry name" value="Cobalamin (vitamin B12)-binding domain"/>
    <property type="match status" value="1"/>
</dbReference>
<dbReference type="SMART" id="SM01018">
    <property type="entry name" value="B12-binding_2"/>
    <property type="match status" value="1"/>
</dbReference>
<sequence length="208" mass="22858">MLDLIVQLKEEESLAELKSMLAEGVDHRDLLACFMEGMRRVGTKFETGVYFIAALIMAGEIMRSATEILRPYLKPGHPNNKGRVLIGTIEGDIHDLGKNLFALLLNCNGFEVIDLGVDVPVVNFLQKARELKPDAICISCVLTTSVEYLKDAVKVLADEFPFAKNRIVVGGTCLDARLAEYVGVSLWARDAAEGLKICQKIVHTNPAV</sequence>
<dbReference type="InterPro" id="IPR050554">
    <property type="entry name" value="Met_Synthase/Corrinoid"/>
</dbReference>
<dbReference type="PROSITE" id="PS51332">
    <property type="entry name" value="B12_BINDING"/>
    <property type="match status" value="1"/>
</dbReference>
<dbReference type="GO" id="GO:0005829">
    <property type="term" value="C:cytosol"/>
    <property type="evidence" value="ECO:0007669"/>
    <property type="project" value="TreeGrafter"/>
</dbReference>
<evidence type="ECO:0000256" key="1">
    <source>
        <dbReference type="ARBA" id="ARBA00022723"/>
    </source>
</evidence>
<dbReference type="InterPro" id="IPR036594">
    <property type="entry name" value="Meth_synthase_dom"/>
</dbReference>
<keyword evidence="2" id="KW-0170">Cobalt</keyword>
<dbReference type="Gene3D" id="3.40.50.280">
    <property type="entry name" value="Cobalamin-binding domain"/>
    <property type="match status" value="1"/>
</dbReference>
<name>A0A0D2J5E5_9BACT</name>
<dbReference type="InParanoid" id="A0A0D2J5E5"/>
<feature type="domain" description="B12-binding" evidence="3">
    <location>
        <begin position="81"/>
        <end position="208"/>
    </location>
</feature>
<proteinExistence type="predicted"/>
<dbReference type="EMBL" id="AZAC01000016">
    <property type="protein sequence ID" value="KIX13344.1"/>
    <property type="molecule type" value="Genomic_DNA"/>
</dbReference>